<evidence type="ECO:0000256" key="2">
    <source>
        <dbReference type="ARBA" id="ARBA00022475"/>
    </source>
</evidence>
<keyword evidence="6 11" id="KW-1133">Transmembrane helix</keyword>
<dbReference type="CDD" id="cd06225">
    <property type="entry name" value="HAMP"/>
    <property type="match status" value="1"/>
</dbReference>
<keyword evidence="7 11" id="KW-0472">Membrane</keyword>
<keyword evidence="5 11" id="KW-0812">Transmembrane</keyword>
<evidence type="ECO:0000256" key="1">
    <source>
        <dbReference type="ARBA" id="ARBA00004651"/>
    </source>
</evidence>
<dbReference type="RefSeq" id="WP_348943692.1">
    <property type="nucleotide sequence ID" value="NZ_CP157355.1"/>
</dbReference>
<dbReference type="Gene3D" id="1.10.287.950">
    <property type="entry name" value="Methyl-accepting chemotaxis protein"/>
    <property type="match status" value="1"/>
</dbReference>
<organism evidence="14">
    <name type="scientific">Chitinibacter mangrovi</name>
    <dbReference type="NCBI Taxonomy" id="3153927"/>
    <lineage>
        <taxon>Bacteria</taxon>
        <taxon>Pseudomonadati</taxon>
        <taxon>Pseudomonadota</taxon>
        <taxon>Betaproteobacteria</taxon>
        <taxon>Neisseriales</taxon>
        <taxon>Chitinibacteraceae</taxon>
        <taxon>Chitinibacter</taxon>
    </lineage>
</organism>
<dbReference type="Pfam" id="PF00015">
    <property type="entry name" value="MCPsignal"/>
    <property type="match status" value="1"/>
</dbReference>
<comment type="subcellular location">
    <subcellularLocation>
        <location evidence="1">Cell membrane</location>
        <topology evidence="1">Multi-pass membrane protein</topology>
    </subcellularLocation>
</comment>
<feature type="transmembrane region" description="Helical" evidence="11">
    <location>
        <begin position="37"/>
        <end position="54"/>
    </location>
</feature>
<evidence type="ECO:0000256" key="4">
    <source>
        <dbReference type="ARBA" id="ARBA00022500"/>
    </source>
</evidence>
<keyword evidence="2" id="KW-1003">Cell membrane</keyword>
<evidence type="ECO:0000256" key="5">
    <source>
        <dbReference type="ARBA" id="ARBA00022692"/>
    </source>
</evidence>
<dbReference type="GO" id="GO:0005886">
    <property type="term" value="C:plasma membrane"/>
    <property type="evidence" value="ECO:0007669"/>
    <property type="project" value="UniProtKB-SubCell"/>
</dbReference>
<dbReference type="GO" id="GO:0004888">
    <property type="term" value="F:transmembrane signaling receptor activity"/>
    <property type="evidence" value="ECO:0007669"/>
    <property type="project" value="InterPro"/>
</dbReference>
<keyword evidence="4" id="KW-0145">Chemotaxis</keyword>
<evidence type="ECO:0000259" key="13">
    <source>
        <dbReference type="PROSITE" id="PS50885"/>
    </source>
</evidence>
<dbReference type="PROSITE" id="PS50885">
    <property type="entry name" value="HAMP"/>
    <property type="match status" value="1"/>
</dbReference>
<feature type="domain" description="Methyl-accepting transducer" evidence="12">
    <location>
        <begin position="177"/>
        <end position="312"/>
    </location>
</feature>
<gene>
    <name evidence="14" type="ORF">ABHF33_09235</name>
</gene>
<keyword evidence="3" id="KW-0488">Methylation</keyword>
<evidence type="ECO:0000313" key="14">
    <source>
        <dbReference type="EMBL" id="XBL99261.1"/>
    </source>
</evidence>
<reference evidence="14" key="1">
    <citation type="submission" date="2024-05" db="EMBL/GenBank/DDBJ databases">
        <authorList>
            <person name="Yang L."/>
            <person name="Pan L."/>
        </authorList>
    </citation>
    <scope>NUCLEOTIDE SEQUENCE</scope>
    <source>
        <strain evidence="14">FCG-7</strain>
    </source>
</reference>
<dbReference type="PRINTS" id="PR00260">
    <property type="entry name" value="CHEMTRNSDUCR"/>
</dbReference>
<dbReference type="Gene3D" id="1.20.120.30">
    <property type="entry name" value="Aspartate receptor, ligand-binding domain"/>
    <property type="match status" value="1"/>
</dbReference>
<dbReference type="InterPro" id="IPR004089">
    <property type="entry name" value="MCPsignal_dom"/>
</dbReference>
<dbReference type="EMBL" id="CP157355">
    <property type="protein sequence ID" value="XBL99261.1"/>
    <property type="molecule type" value="Genomic_DNA"/>
</dbReference>
<dbReference type="SUPFAM" id="SSF58104">
    <property type="entry name" value="Methyl-accepting chemotaxis protein (MCP) signaling domain"/>
    <property type="match status" value="1"/>
</dbReference>
<feature type="domain" description="HAMP" evidence="13">
    <location>
        <begin position="57"/>
        <end position="110"/>
    </location>
</feature>
<comment type="similarity">
    <text evidence="9">Belongs to the methyl-accepting chemotaxis (MCP) protein family.</text>
</comment>
<dbReference type="InterPro" id="IPR003660">
    <property type="entry name" value="HAMP_dom"/>
</dbReference>
<evidence type="ECO:0000256" key="8">
    <source>
        <dbReference type="ARBA" id="ARBA00023224"/>
    </source>
</evidence>
<feature type="transmembrane region" description="Helical" evidence="11">
    <location>
        <begin position="12"/>
        <end position="31"/>
    </location>
</feature>
<dbReference type="AlphaFoldDB" id="A0AAU7F599"/>
<evidence type="ECO:0000256" key="10">
    <source>
        <dbReference type="PROSITE-ProRule" id="PRU00284"/>
    </source>
</evidence>
<evidence type="ECO:0000256" key="9">
    <source>
        <dbReference type="ARBA" id="ARBA00029447"/>
    </source>
</evidence>
<evidence type="ECO:0000256" key="7">
    <source>
        <dbReference type="ARBA" id="ARBA00023136"/>
    </source>
</evidence>
<dbReference type="KEGG" id="cmav:ABHF33_09235"/>
<sequence>MKNLSFHSRVTLVVIFLCSLLGLHFLLSWYLHGFNSWSLLLLLAGIVCGHLYVMRSRTDLALLQQLERVASDVAAGQVGGRILHIPNTDEFGRISWAINDMLDQLEACFREQQTALQMASQGRFFRKAQPVGLHGVFRDSLDRTNQSLIVLEKNALQERRNGLLSQLGELNTRNLLANLEMTQGDMVGIASATDELAGLSSQNVADAEDSRAQVVQLINTLLAIIGHIDDTSAAVDGFGALAAKVSSSVNMIADLSDQTNLLALNAAIEAARAGEQGRGFAVVADEVRKLAERSKAASSEIGAVMTALQEKAASISRVSGSMREMAHESGEHVSGIEQRFQSSELRAKQALQRIAYVQDVCHASQAKVEILYFKQNGYINMMGGDLARKAQQTLQMQATDSVFGRWYASVNELRDYNQYAAFRELAMPQQQLYQTMHQIVALAAHNWPDDTGLQQQIQRQFTSAEHASQSLFQLLDQLVEQKHQQR</sequence>
<dbReference type="Gene3D" id="6.10.340.10">
    <property type="match status" value="1"/>
</dbReference>
<dbReference type="PROSITE" id="PS50111">
    <property type="entry name" value="CHEMOTAXIS_TRANSDUC_2"/>
    <property type="match status" value="1"/>
</dbReference>
<evidence type="ECO:0000256" key="11">
    <source>
        <dbReference type="SAM" id="Phobius"/>
    </source>
</evidence>
<keyword evidence="8 10" id="KW-0807">Transducer</keyword>
<dbReference type="SMART" id="SM00283">
    <property type="entry name" value="MA"/>
    <property type="match status" value="1"/>
</dbReference>
<evidence type="ECO:0000259" key="12">
    <source>
        <dbReference type="PROSITE" id="PS50111"/>
    </source>
</evidence>
<dbReference type="GO" id="GO:0007165">
    <property type="term" value="P:signal transduction"/>
    <property type="evidence" value="ECO:0007669"/>
    <property type="project" value="UniProtKB-KW"/>
</dbReference>
<proteinExistence type="inferred from homology"/>
<dbReference type="PANTHER" id="PTHR32089">
    <property type="entry name" value="METHYL-ACCEPTING CHEMOTAXIS PROTEIN MCPB"/>
    <property type="match status" value="1"/>
</dbReference>
<dbReference type="GO" id="GO:0006935">
    <property type="term" value="P:chemotaxis"/>
    <property type="evidence" value="ECO:0007669"/>
    <property type="project" value="UniProtKB-KW"/>
</dbReference>
<accession>A0AAU7F599</accession>
<dbReference type="PANTHER" id="PTHR32089:SF39">
    <property type="entry name" value="METHYL-ACCEPTING CHEMOTAXIS PROTEIN HLYB"/>
    <property type="match status" value="1"/>
</dbReference>
<evidence type="ECO:0000256" key="3">
    <source>
        <dbReference type="ARBA" id="ARBA00022481"/>
    </source>
</evidence>
<dbReference type="SMART" id="SM00304">
    <property type="entry name" value="HAMP"/>
    <property type="match status" value="1"/>
</dbReference>
<dbReference type="InterPro" id="IPR004090">
    <property type="entry name" value="Chemotax_Me-accpt_rcpt"/>
</dbReference>
<evidence type="ECO:0000256" key="6">
    <source>
        <dbReference type="ARBA" id="ARBA00022989"/>
    </source>
</evidence>
<protein>
    <submittedName>
        <fullName evidence="14">Methyl-accepting chemotaxis protein</fullName>
    </submittedName>
</protein>
<name>A0AAU7F599_9NEIS</name>